<dbReference type="InterPro" id="IPR020846">
    <property type="entry name" value="MFS_dom"/>
</dbReference>
<evidence type="ECO:0000313" key="7">
    <source>
        <dbReference type="Proteomes" id="UP000675881"/>
    </source>
</evidence>
<keyword evidence="2" id="KW-0812">Transmembrane</keyword>
<keyword evidence="7" id="KW-1185">Reference proteome</keyword>
<evidence type="ECO:0000313" key="6">
    <source>
        <dbReference type="EMBL" id="CAF2928555.1"/>
    </source>
</evidence>
<evidence type="ECO:0000259" key="5">
    <source>
        <dbReference type="PROSITE" id="PS50850"/>
    </source>
</evidence>
<dbReference type="OrthoDB" id="5296287at2759"/>
<dbReference type="GO" id="GO:0016020">
    <property type="term" value="C:membrane"/>
    <property type="evidence" value="ECO:0007669"/>
    <property type="project" value="UniProtKB-SubCell"/>
</dbReference>
<proteinExistence type="predicted"/>
<reference evidence="6" key="1">
    <citation type="submission" date="2021-02" db="EMBL/GenBank/DDBJ databases">
        <authorList>
            <person name="Bekaert M."/>
        </authorList>
    </citation>
    <scope>NUCLEOTIDE SEQUENCE</scope>
    <source>
        <strain evidence="6">IoA-00</strain>
    </source>
</reference>
<dbReference type="InterPro" id="IPR036259">
    <property type="entry name" value="MFS_trans_sf"/>
</dbReference>
<evidence type="ECO:0000256" key="1">
    <source>
        <dbReference type="ARBA" id="ARBA00004141"/>
    </source>
</evidence>
<evidence type="ECO:0000256" key="4">
    <source>
        <dbReference type="ARBA" id="ARBA00023136"/>
    </source>
</evidence>
<dbReference type="InterPro" id="IPR005828">
    <property type="entry name" value="MFS_sugar_transport-like"/>
</dbReference>
<protein>
    <submittedName>
        <fullName evidence="6">SLC22A4_5</fullName>
    </submittedName>
</protein>
<dbReference type="Proteomes" id="UP000675881">
    <property type="component" value="Chromosome 4"/>
</dbReference>
<gene>
    <name evidence="6" type="ORF">LSAA_8258</name>
</gene>
<dbReference type="PROSITE" id="PS50850">
    <property type="entry name" value="MFS"/>
    <property type="match status" value="1"/>
</dbReference>
<dbReference type="AlphaFoldDB" id="A0A7R8CYY6"/>
<dbReference type="Gene3D" id="1.20.1250.20">
    <property type="entry name" value="MFS general substrate transporter like domains"/>
    <property type="match status" value="1"/>
</dbReference>
<dbReference type="EMBL" id="HG994583">
    <property type="protein sequence ID" value="CAF2928555.1"/>
    <property type="molecule type" value="Genomic_DNA"/>
</dbReference>
<accession>A0A7R8CYY6</accession>
<dbReference type="SUPFAM" id="SSF103473">
    <property type="entry name" value="MFS general substrate transporter"/>
    <property type="match status" value="1"/>
</dbReference>
<organism evidence="6 7">
    <name type="scientific">Lepeophtheirus salmonis</name>
    <name type="common">Salmon louse</name>
    <name type="synonym">Caligus salmonis</name>
    <dbReference type="NCBI Taxonomy" id="72036"/>
    <lineage>
        <taxon>Eukaryota</taxon>
        <taxon>Metazoa</taxon>
        <taxon>Ecdysozoa</taxon>
        <taxon>Arthropoda</taxon>
        <taxon>Crustacea</taxon>
        <taxon>Multicrustacea</taxon>
        <taxon>Hexanauplia</taxon>
        <taxon>Copepoda</taxon>
        <taxon>Siphonostomatoida</taxon>
        <taxon>Caligidae</taxon>
        <taxon>Lepeophtheirus</taxon>
    </lineage>
</organism>
<dbReference type="GO" id="GO:0022857">
    <property type="term" value="F:transmembrane transporter activity"/>
    <property type="evidence" value="ECO:0007669"/>
    <property type="project" value="InterPro"/>
</dbReference>
<keyword evidence="3" id="KW-1133">Transmembrane helix</keyword>
<dbReference type="PANTHER" id="PTHR24064">
    <property type="entry name" value="SOLUTE CARRIER FAMILY 22 MEMBER"/>
    <property type="match status" value="1"/>
</dbReference>
<evidence type="ECO:0000256" key="3">
    <source>
        <dbReference type="ARBA" id="ARBA00022989"/>
    </source>
</evidence>
<feature type="domain" description="Major facilitator superfamily (MFS) profile" evidence="5">
    <location>
        <begin position="58"/>
        <end position="492"/>
    </location>
</feature>
<sequence>MSSINGNVITLDDFLQDHGEFGRYQAFVWFFNSIFFSLTAMQLMGWVFVGAELPHRCLLPNETLNASYHSISIQDIESIQCFIGNDSCSDSGFAYDESIVGDSVVKEWDLVCDESEKKSRVSAIVMVGYLIGSILFGSLPDKFGRKKILLIGVSLMFVSGCFTAFCQGYYSFLVSRALVGIALPVVETTLMVMGIELVGPSKRTLAGIGQWFFESFGLLLTALIAFLVNSNWRILQIIYTAPLCLIGVYYWTTPESPRWLLSKGRCEEATSIMEKVIKSNGHNIEYKVLLEKMKSISKSNENASASYNYWDLFKFPSLRIKIFVLSILWTTISAIYYVILLDQQELSDNIYIGFLITAVVQIPGYVISIQMIQHPRLGRKMSLIIMLILSGSCLCIHPFLYFESDLPWIRIVVSTIGRFGANCCYSILVLFTSEIYPTVMRNTGMSLNYFVSRFGCILAPYVLLLGKYSSIIFGALSILSDFFNHFITRNEWHAVTRHR</sequence>
<keyword evidence="4" id="KW-0472">Membrane</keyword>
<dbReference type="Pfam" id="PF00083">
    <property type="entry name" value="Sugar_tr"/>
    <property type="match status" value="1"/>
</dbReference>
<evidence type="ECO:0000256" key="2">
    <source>
        <dbReference type="ARBA" id="ARBA00022692"/>
    </source>
</evidence>
<comment type="subcellular location">
    <subcellularLocation>
        <location evidence="1">Membrane</location>
        <topology evidence="1">Multi-pass membrane protein</topology>
    </subcellularLocation>
</comment>
<name>A0A7R8CYY6_LEPSM</name>